<feature type="region of interest" description="Disordered" evidence="1">
    <location>
        <begin position="1"/>
        <end position="53"/>
    </location>
</feature>
<name>A0A840QAG1_9PSEU</name>
<evidence type="ECO:0000313" key="2">
    <source>
        <dbReference type="EMBL" id="MBB5156810.1"/>
    </source>
</evidence>
<evidence type="ECO:0000256" key="1">
    <source>
        <dbReference type="SAM" id="MobiDB-lite"/>
    </source>
</evidence>
<proteinExistence type="predicted"/>
<feature type="region of interest" description="Disordered" evidence="1">
    <location>
        <begin position="167"/>
        <end position="186"/>
    </location>
</feature>
<dbReference type="RefSeq" id="WP_221467257.1">
    <property type="nucleotide sequence ID" value="NZ_JACHIW010000001.1"/>
</dbReference>
<dbReference type="Proteomes" id="UP000584374">
    <property type="component" value="Unassembled WGS sequence"/>
</dbReference>
<dbReference type="EMBL" id="JACHIW010000001">
    <property type="protein sequence ID" value="MBB5156810.1"/>
    <property type="molecule type" value="Genomic_DNA"/>
</dbReference>
<sequence>MRTREPTRNSVRPPGADIVDVTIDQVDSPGYKVLDRQGETRRNERSADPPEHRGTSLFAWVVDQCRSGWLLCDDGNGEVADFLHLTGDGQLTAIHVKASGSTSAGRQISLVPFEQLVSQATKNKGLMEREPLVDRLGGRSRPWSATWHDGARATAAGFLDALDRTGTTHAPMSGSSNRTCTDVQRGTSSRTGELCRRTGCALSWSRTRSVALTCCFVQVDDRWFVAVRLRYQVLAQSLTWLALLARSSASKDAEMLALRHEVAVLRRTNPRPRLGWTDRAVLAALSRILPKSLRGCRIVTPATLLRWHRRLVARKWRQPKPPGRPPISGEITALIVRLATENRACSWSGAPSGWTFGRVLGRVDDDELDEALSGWTAQDNEPATAVAIDGKTMRAATIGHADIAGADKSSVLVRRHIDTHGERP</sequence>
<reference evidence="2 3" key="1">
    <citation type="submission" date="2020-08" db="EMBL/GenBank/DDBJ databases">
        <title>Sequencing the genomes of 1000 actinobacteria strains.</title>
        <authorList>
            <person name="Klenk H.-P."/>
        </authorList>
    </citation>
    <scope>NUCLEOTIDE SEQUENCE [LARGE SCALE GENOMIC DNA]</scope>
    <source>
        <strain evidence="2 3">DSM 45584</strain>
    </source>
</reference>
<comment type="caution">
    <text evidence="2">The sequence shown here is derived from an EMBL/GenBank/DDBJ whole genome shotgun (WGS) entry which is preliminary data.</text>
</comment>
<dbReference type="AlphaFoldDB" id="A0A840QAG1"/>
<protein>
    <recommendedName>
        <fullName evidence="4">Integrase</fullName>
    </recommendedName>
</protein>
<organism evidence="2 3">
    <name type="scientific">Saccharopolyspora phatthalungensis</name>
    <dbReference type="NCBI Taxonomy" id="664693"/>
    <lineage>
        <taxon>Bacteria</taxon>
        <taxon>Bacillati</taxon>
        <taxon>Actinomycetota</taxon>
        <taxon>Actinomycetes</taxon>
        <taxon>Pseudonocardiales</taxon>
        <taxon>Pseudonocardiaceae</taxon>
        <taxon>Saccharopolyspora</taxon>
    </lineage>
</organism>
<feature type="compositionally biased region" description="Basic and acidic residues" evidence="1">
    <location>
        <begin position="33"/>
        <end position="53"/>
    </location>
</feature>
<accession>A0A840QAG1</accession>
<gene>
    <name evidence="2" type="ORF">BJ970_004344</name>
</gene>
<keyword evidence="3" id="KW-1185">Reference proteome</keyword>
<evidence type="ECO:0008006" key="4">
    <source>
        <dbReference type="Google" id="ProtNLM"/>
    </source>
</evidence>
<evidence type="ECO:0000313" key="3">
    <source>
        <dbReference type="Proteomes" id="UP000584374"/>
    </source>
</evidence>